<evidence type="ECO:0000256" key="2">
    <source>
        <dbReference type="SAM" id="SignalP"/>
    </source>
</evidence>
<dbReference type="NCBIfam" id="TIGR02268">
    <property type="entry name" value="Myxococcus xanthus paralogous family TIGR02268"/>
    <property type="match status" value="1"/>
</dbReference>
<accession>A0A250ITB6</accession>
<name>A0A250ITB6_9BACT</name>
<dbReference type="RefSeq" id="WP_095982298.1">
    <property type="nucleotide sequence ID" value="NZ_CP022163.1"/>
</dbReference>
<dbReference type="InterPro" id="IPR011754">
    <property type="entry name" value="Mxa_paralog_2268"/>
</dbReference>
<feature type="chain" id="PRO_5012242057" description="DUF2381 family protein" evidence="2">
    <location>
        <begin position="23"/>
        <end position="314"/>
    </location>
</feature>
<gene>
    <name evidence="3" type="ORF">MEBOL_007893</name>
</gene>
<evidence type="ECO:0000313" key="3">
    <source>
        <dbReference type="EMBL" id="ATB34391.1"/>
    </source>
</evidence>
<dbReference type="OrthoDB" id="5522147at2"/>
<evidence type="ECO:0008006" key="5">
    <source>
        <dbReference type="Google" id="ProtNLM"/>
    </source>
</evidence>
<feature type="signal peptide" evidence="2">
    <location>
        <begin position="1"/>
        <end position="22"/>
    </location>
</feature>
<keyword evidence="1" id="KW-0175">Coiled coil</keyword>
<feature type="coiled-coil region" evidence="1">
    <location>
        <begin position="141"/>
        <end position="168"/>
    </location>
</feature>
<evidence type="ECO:0000313" key="4">
    <source>
        <dbReference type="Proteomes" id="UP000217289"/>
    </source>
</evidence>
<keyword evidence="2" id="KW-0732">Signal</keyword>
<protein>
    <recommendedName>
        <fullName evidence="5">DUF2381 family protein</fullName>
    </recommendedName>
</protein>
<organism evidence="3 4">
    <name type="scientific">Melittangium boletus DSM 14713</name>
    <dbReference type="NCBI Taxonomy" id="1294270"/>
    <lineage>
        <taxon>Bacteria</taxon>
        <taxon>Pseudomonadati</taxon>
        <taxon>Myxococcota</taxon>
        <taxon>Myxococcia</taxon>
        <taxon>Myxococcales</taxon>
        <taxon>Cystobacterineae</taxon>
        <taxon>Archangiaceae</taxon>
        <taxon>Melittangium</taxon>
    </lineage>
</organism>
<reference evidence="3 4" key="1">
    <citation type="submission" date="2017-06" db="EMBL/GenBank/DDBJ databases">
        <authorList>
            <person name="Kim H.J."/>
            <person name="Triplett B.A."/>
        </authorList>
    </citation>
    <scope>NUCLEOTIDE SEQUENCE [LARGE SCALE GENOMIC DNA]</scope>
    <source>
        <strain evidence="3 4">DSM 14713</strain>
    </source>
</reference>
<dbReference type="Pfam" id="PF09544">
    <property type="entry name" value="DUF2381"/>
    <property type="match status" value="1"/>
</dbReference>
<sequence length="314" mass="33831">MSASSVVASLALVLFVGTSARAQPSLPECEVSPPPIELPEVPPSQGWEVCISPGVSTTLRFDAPLPPGAVVLRGRERFVDVLMGTHSFMVLPSAALQPGERFEVEVRFGDGSAPTNATFWLVVHPAVATHQVNVLRHPRTVEDYQRENQAEREKSQRLAREMERMRAEHGPGGLTGLIANGWVTVLGKGVQAKSIGESVTRASTNALKVYQVDSYRSNLVDVTKARVAVAVELKNRGGGQPWVVKGAALMVLGGEARSVSTFWQSEPLDSDAEKAGWVVVELELPVAELQGPRTLKLWDESGGRLVTLGNVTFP</sequence>
<dbReference type="Proteomes" id="UP000217289">
    <property type="component" value="Chromosome"/>
</dbReference>
<dbReference type="EMBL" id="CP022163">
    <property type="protein sequence ID" value="ATB34391.1"/>
    <property type="molecule type" value="Genomic_DNA"/>
</dbReference>
<evidence type="ECO:0000256" key="1">
    <source>
        <dbReference type="SAM" id="Coils"/>
    </source>
</evidence>
<proteinExistence type="predicted"/>
<keyword evidence="4" id="KW-1185">Reference proteome</keyword>
<dbReference type="AlphaFoldDB" id="A0A250ITB6"/>
<dbReference type="KEGG" id="mbd:MEBOL_007893"/>